<dbReference type="InterPro" id="IPR044880">
    <property type="entry name" value="NCX_ion-bd_dom_sf"/>
</dbReference>
<evidence type="ECO:0000256" key="2">
    <source>
        <dbReference type="ARBA" id="ARBA00008170"/>
    </source>
</evidence>
<evidence type="ECO:0000259" key="9">
    <source>
        <dbReference type="Pfam" id="PF01699"/>
    </source>
</evidence>
<feature type="transmembrane region" description="Helical" evidence="8">
    <location>
        <begin position="438"/>
        <end position="456"/>
    </location>
</feature>
<feature type="transmembrane region" description="Helical" evidence="8">
    <location>
        <begin position="211"/>
        <end position="230"/>
    </location>
</feature>
<keyword evidence="4 8" id="KW-0812">Transmembrane</keyword>
<evidence type="ECO:0000256" key="7">
    <source>
        <dbReference type="ARBA" id="ARBA00023136"/>
    </source>
</evidence>
<feature type="transmembrane region" description="Helical" evidence="8">
    <location>
        <begin position="242"/>
        <end position="264"/>
    </location>
</feature>
<evidence type="ECO:0000256" key="3">
    <source>
        <dbReference type="ARBA" id="ARBA00022448"/>
    </source>
</evidence>
<dbReference type="Gene3D" id="1.20.1420.30">
    <property type="entry name" value="NCX, central ion-binding region"/>
    <property type="match status" value="1"/>
</dbReference>
<reference evidence="10 11" key="1">
    <citation type="submission" date="2016-07" db="EMBL/GenBank/DDBJ databases">
        <title>Pervasive Adenine N6-methylation of Active Genes in Fungi.</title>
        <authorList>
            <consortium name="DOE Joint Genome Institute"/>
            <person name="Mondo S.J."/>
            <person name="Dannebaum R.O."/>
            <person name="Kuo R.C."/>
            <person name="Labutti K."/>
            <person name="Haridas S."/>
            <person name="Kuo A."/>
            <person name="Salamov A."/>
            <person name="Ahrendt S.R."/>
            <person name="Lipzen A."/>
            <person name="Sullivan W."/>
            <person name="Andreopoulos W.B."/>
            <person name="Clum A."/>
            <person name="Lindquist E."/>
            <person name="Daum C."/>
            <person name="Ramamoorthy G.K."/>
            <person name="Gryganskyi A."/>
            <person name="Culley D."/>
            <person name="Magnuson J.K."/>
            <person name="James T.Y."/>
            <person name="O'Malley M.A."/>
            <person name="Stajich J.E."/>
            <person name="Spatafora J.W."/>
            <person name="Visel A."/>
            <person name="Grigoriev I.V."/>
        </authorList>
    </citation>
    <scope>NUCLEOTIDE SEQUENCE [LARGE SCALE GENOMIC DNA]</scope>
    <source>
        <strain evidence="10 11">CBS 115471</strain>
    </source>
</reference>
<feature type="domain" description="Sodium/calcium exchanger membrane region" evidence="9">
    <location>
        <begin position="443"/>
        <end position="580"/>
    </location>
</feature>
<keyword evidence="3" id="KW-0813">Transport</keyword>
<dbReference type="InterPro" id="IPR004713">
    <property type="entry name" value="CaH_exchang"/>
</dbReference>
<dbReference type="GO" id="GO:0015369">
    <property type="term" value="F:calcium:proton antiporter activity"/>
    <property type="evidence" value="ECO:0007669"/>
    <property type="project" value="TreeGrafter"/>
</dbReference>
<protein>
    <recommendedName>
        <fullName evidence="9">Sodium/calcium exchanger membrane region domain-containing protein</fullName>
    </recommendedName>
</protein>
<feature type="domain" description="Sodium/calcium exchanger membrane region" evidence="9">
    <location>
        <begin position="211"/>
        <end position="364"/>
    </location>
</feature>
<feature type="transmembrane region" description="Helical" evidence="8">
    <location>
        <begin position="507"/>
        <end position="530"/>
    </location>
</feature>
<dbReference type="Proteomes" id="UP000193144">
    <property type="component" value="Unassembled WGS sequence"/>
</dbReference>
<feature type="transmembrane region" description="Helical" evidence="8">
    <location>
        <begin position="183"/>
        <end position="205"/>
    </location>
</feature>
<feature type="transmembrane region" description="Helical" evidence="8">
    <location>
        <begin position="391"/>
        <end position="412"/>
    </location>
</feature>
<evidence type="ECO:0000313" key="10">
    <source>
        <dbReference type="EMBL" id="ORX96591.1"/>
    </source>
</evidence>
<dbReference type="Pfam" id="PF01699">
    <property type="entry name" value="Na_Ca_ex"/>
    <property type="match status" value="2"/>
</dbReference>
<feature type="transmembrane region" description="Helical" evidence="8">
    <location>
        <begin position="468"/>
        <end position="487"/>
    </location>
</feature>
<accession>A0A1Y1YEX7</accession>
<organism evidence="10 11">
    <name type="scientific">Clohesyomyces aquaticus</name>
    <dbReference type="NCBI Taxonomy" id="1231657"/>
    <lineage>
        <taxon>Eukaryota</taxon>
        <taxon>Fungi</taxon>
        <taxon>Dikarya</taxon>
        <taxon>Ascomycota</taxon>
        <taxon>Pezizomycotina</taxon>
        <taxon>Dothideomycetes</taxon>
        <taxon>Pleosporomycetidae</taxon>
        <taxon>Pleosporales</taxon>
        <taxon>Lindgomycetaceae</taxon>
        <taxon>Clohesyomyces</taxon>
    </lineage>
</organism>
<feature type="transmembrane region" description="Helical" evidence="8">
    <location>
        <begin position="307"/>
        <end position="329"/>
    </location>
</feature>
<proteinExistence type="inferred from homology"/>
<dbReference type="GO" id="GO:0012505">
    <property type="term" value="C:endomembrane system"/>
    <property type="evidence" value="ECO:0007669"/>
    <property type="project" value="UniProtKB-SubCell"/>
</dbReference>
<dbReference type="GO" id="GO:0000329">
    <property type="term" value="C:fungal-type vacuole membrane"/>
    <property type="evidence" value="ECO:0007669"/>
    <property type="project" value="TreeGrafter"/>
</dbReference>
<feature type="transmembrane region" description="Helical" evidence="8">
    <location>
        <begin position="566"/>
        <end position="585"/>
    </location>
</feature>
<evidence type="ECO:0000256" key="6">
    <source>
        <dbReference type="ARBA" id="ARBA00023065"/>
    </source>
</evidence>
<dbReference type="GO" id="GO:0006874">
    <property type="term" value="P:intracellular calcium ion homeostasis"/>
    <property type="evidence" value="ECO:0007669"/>
    <property type="project" value="TreeGrafter"/>
</dbReference>
<feature type="transmembrane region" description="Helical" evidence="8">
    <location>
        <begin position="349"/>
        <end position="370"/>
    </location>
</feature>
<name>A0A1Y1YEX7_9PLEO</name>
<comment type="caution">
    <text evidence="10">The sequence shown here is derived from an EMBL/GenBank/DDBJ whole genome shotgun (WGS) entry which is preliminary data.</text>
</comment>
<keyword evidence="6" id="KW-0406">Ion transport</keyword>
<evidence type="ECO:0000256" key="4">
    <source>
        <dbReference type="ARBA" id="ARBA00022692"/>
    </source>
</evidence>
<evidence type="ECO:0000313" key="11">
    <source>
        <dbReference type="Proteomes" id="UP000193144"/>
    </source>
</evidence>
<feature type="transmembrane region" description="Helical" evidence="8">
    <location>
        <begin position="276"/>
        <end position="295"/>
    </location>
</feature>
<keyword evidence="11" id="KW-1185">Reference proteome</keyword>
<evidence type="ECO:0000256" key="1">
    <source>
        <dbReference type="ARBA" id="ARBA00004127"/>
    </source>
</evidence>
<dbReference type="PANTHER" id="PTHR31503">
    <property type="entry name" value="VACUOLAR CALCIUM ION TRANSPORTER"/>
    <property type="match status" value="1"/>
</dbReference>
<comment type="subcellular location">
    <subcellularLocation>
        <location evidence="1">Endomembrane system</location>
        <topology evidence="1">Multi-pass membrane protein</topology>
    </subcellularLocation>
</comment>
<dbReference type="AlphaFoldDB" id="A0A1Y1YEX7"/>
<feature type="transmembrane region" description="Helical" evidence="8">
    <location>
        <begin position="542"/>
        <end position="560"/>
    </location>
</feature>
<sequence>MDISSRGTRVWDVQNHAVRYRARRLASKDNSGNAIWNPFAHVHRGETETSGTESSPVQAGPAYSFTTPQRAATTIPSERQTQHEIFESPYRTNTAPAAAPEFISNPRKDVSDTTAVDTTAVPKKQTRFQSIFRKRSESDVGEDFEEIEAYGHRDRTYLGRDIKNVQQWWTLTRQLPLGRQLRVIIFGSWFNVLLVFVPTGFAVNYAHVTPALVFSINFVAIIPMASLMGFATEELAIRLGDIYGGLLSMTFSNAVQLITSVLLLKKRQIFVLKMSLLGYILSNLLFLTGLGFFLGGLGRLEQYFDPAIAQTIGMLLLLAVLSVVVPTTAHLMTDTTPEGILGQSRGTAVVILVSYGLYVLFQYVTNRALYEIGQPKVRKAKPRPKTEIEDGALFMGMAAIGAGTAAAAGGNIHSTQLVKAIKEDEDEDEGADSQEPRISLSVGIILLIISVVLLAFNSQFATDNLQGLLEHTGLSQTFVGLVIIPILSNDPQSIKAAMLDKMDMSIALTLERCMQTALMVVPCIVLVAWGMRIDDMTLEFDAFTTAALFASIIIVTYVVQEGKSNWLTGALLIKVYIIISISAFYRK</sequence>
<evidence type="ECO:0000256" key="8">
    <source>
        <dbReference type="SAM" id="Phobius"/>
    </source>
</evidence>
<dbReference type="PANTHER" id="PTHR31503:SF20">
    <property type="entry name" value="CA(2+)_H(+) EXCHANGER, PUTATIVE (EUROFUNG)-RELATED"/>
    <property type="match status" value="1"/>
</dbReference>
<dbReference type="EMBL" id="MCFA01000252">
    <property type="protein sequence ID" value="ORX96591.1"/>
    <property type="molecule type" value="Genomic_DNA"/>
</dbReference>
<dbReference type="STRING" id="1231657.A0A1Y1YEX7"/>
<keyword evidence="7 8" id="KW-0472">Membrane</keyword>
<evidence type="ECO:0000256" key="5">
    <source>
        <dbReference type="ARBA" id="ARBA00022989"/>
    </source>
</evidence>
<keyword evidence="5 8" id="KW-1133">Transmembrane helix</keyword>
<comment type="similarity">
    <text evidence="2">Belongs to the Ca(2+):cation antiporter (CaCA) (TC 2.A.19) family.</text>
</comment>
<dbReference type="InterPro" id="IPR004837">
    <property type="entry name" value="NaCa_Exmemb"/>
</dbReference>
<dbReference type="OrthoDB" id="1699231at2759"/>
<gene>
    <name evidence="10" type="ORF">BCR34DRAFT_607578</name>
</gene>